<dbReference type="Proteomes" id="UP000609726">
    <property type="component" value="Unassembled WGS sequence"/>
</dbReference>
<evidence type="ECO:0000256" key="3">
    <source>
        <dbReference type="ARBA" id="ARBA00022842"/>
    </source>
</evidence>
<reference evidence="5 6" key="1">
    <citation type="submission" date="2019-10" db="EMBL/GenBank/DDBJ databases">
        <title>Taxonomy of Antarctic Massilia spp.: description of Massilia rubra sp. nov., Massilia aquatica sp. nov., Massilia mucilaginosa sp. nov., Massilia frigida sp. nov. isolated from streams, lakes and regoliths.</title>
        <authorList>
            <person name="Holochova P."/>
            <person name="Sedlacek I."/>
            <person name="Kralova S."/>
            <person name="Maslanova I."/>
            <person name="Busse H.-J."/>
            <person name="Stankova E."/>
            <person name="Vrbovska V."/>
            <person name="Kovarovic V."/>
            <person name="Bartak M."/>
            <person name="Svec P."/>
            <person name="Pantucek R."/>
        </authorList>
    </citation>
    <scope>NUCLEOTIDE SEQUENCE [LARGE SCALE GENOMIC DNA]</scope>
    <source>
        <strain evidence="5 6">CCM 8733</strain>
    </source>
</reference>
<name>A0ABX0P326_9BURK</name>
<organism evidence="5 6">
    <name type="scientific">Massilia mucilaginosa</name>
    <dbReference type="NCBI Taxonomy" id="2609282"/>
    <lineage>
        <taxon>Bacteria</taxon>
        <taxon>Pseudomonadati</taxon>
        <taxon>Pseudomonadota</taxon>
        <taxon>Betaproteobacteria</taxon>
        <taxon>Burkholderiales</taxon>
        <taxon>Oxalobacteraceae</taxon>
        <taxon>Telluria group</taxon>
        <taxon>Massilia</taxon>
    </lineage>
</organism>
<evidence type="ECO:0000313" key="6">
    <source>
        <dbReference type="Proteomes" id="UP000609726"/>
    </source>
</evidence>
<dbReference type="PANTHER" id="PTHR32308:SF0">
    <property type="entry name" value="HPCH_HPAI ALDOLASE_CITRATE LYASE DOMAIN-CONTAINING PROTEIN"/>
    <property type="match status" value="1"/>
</dbReference>
<dbReference type="InterPro" id="IPR011206">
    <property type="entry name" value="Citrate_lyase_beta/mcl1/mcl2"/>
</dbReference>
<proteinExistence type="predicted"/>
<keyword evidence="3" id="KW-0460">Magnesium</keyword>
<evidence type="ECO:0000256" key="1">
    <source>
        <dbReference type="ARBA" id="ARBA00001946"/>
    </source>
</evidence>
<evidence type="ECO:0000313" key="5">
    <source>
        <dbReference type="EMBL" id="NHZ93433.1"/>
    </source>
</evidence>
<keyword evidence="2" id="KW-0479">Metal-binding</keyword>
<dbReference type="SUPFAM" id="SSF51621">
    <property type="entry name" value="Phosphoenolpyruvate/pyruvate domain"/>
    <property type="match status" value="1"/>
</dbReference>
<dbReference type="InterPro" id="IPR040442">
    <property type="entry name" value="Pyrv_kinase-like_dom_sf"/>
</dbReference>
<dbReference type="InterPro" id="IPR005000">
    <property type="entry name" value="Aldolase/citrate-lyase_domain"/>
</dbReference>
<dbReference type="Pfam" id="PF03328">
    <property type="entry name" value="HpcH_HpaI"/>
    <property type="match status" value="1"/>
</dbReference>
<dbReference type="PIRSF" id="PIRSF015582">
    <property type="entry name" value="Cit_lyase_B"/>
    <property type="match status" value="1"/>
</dbReference>
<comment type="cofactor">
    <cofactor evidence="1">
        <name>Mg(2+)</name>
        <dbReference type="ChEBI" id="CHEBI:18420"/>
    </cofactor>
</comment>
<sequence length="282" mass="30838">MKIDVSYLNTSVLRFDPLLPDPGFGADIVILDLEDSVHVRHKDEARETFARLDLSSFAGRGPRFGIRINSLKTRDGLLDLCKVAERLGEGDSGLSFIQLPKTEARSELELCRAVLNDAGCSTRLIPIVETPRGVDHVEEIAEASDAMMFGRVDMEAALYRPNPAYLDYARARFCVACAGRGIPAIDTAGFRSGADIMDLDRFEQECLAGRAEGFTAKAMVHPAQIAVTNRIFTLDAAQLDAWRDTIADYGRATTGFSVVDGRVIAPPFVAHARAMLRLYAAT</sequence>
<dbReference type="PANTHER" id="PTHR32308">
    <property type="entry name" value="LYASE BETA SUBUNIT, PUTATIVE (AFU_ORTHOLOGUE AFUA_4G13030)-RELATED"/>
    <property type="match status" value="1"/>
</dbReference>
<protein>
    <recommendedName>
        <fullName evidence="4">HpcH/HpaI aldolase/citrate lyase domain-containing protein</fullName>
    </recommendedName>
</protein>
<evidence type="ECO:0000256" key="2">
    <source>
        <dbReference type="ARBA" id="ARBA00022723"/>
    </source>
</evidence>
<feature type="domain" description="HpcH/HpaI aldolase/citrate lyase" evidence="4">
    <location>
        <begin position="23"/>
        <end position="222"/>
    </location>
</feature>
<dbReference type="InterPro" id="IPR015813">
    <property type="entry name" value="Pyrv/PenolPyrv_kinase-like_dom"/>
</dbReference>
<evidence type="ECO:0000259" key="4">
    <source>
        <dbReference type="Pfam" id="PF03328"/>
    </source>
</evidence>
<comment type="caution">
    <text evidence="5">The sequence shown here is derived from an EMBL/GenBank/DDBJ whole genome shotgun (WGS) entry which is preliminary data.</text>
</comment>
<dbReference type="RefSeq" id="WP_166882118.1">
    <property type="nucleotide sequence ID" value="NZ_WHJH01000073.1"/>
</dbReference>
<dbReference type="EMBL" id="WHJH01000073">
    <property type="protein sequence ID" value="NHZ93433.1"/>
    <property type="molecule type" value="Genomic_DNA"/>
</dbReference>
<keyword evidence="6" id="KW-1185">Reference proteome</keyword>
<dbReference type="Gene3D" id="3.20.20.60">
    <property type="entry name" value="Phosphoenolpyruvate-binding domains"/>
    <property type="match status" value="1"/>
</dbReference>
<accession>A0ABX0P326</accession>
<gene>
    <name evidence="5" type="ORF">F2P45_31155</name>
</gene>